<dbReference type="PANTHER" id="PTHR40940:SF1">
    <property type="entry name" value="PROTEIN BATD"/>
    <property type="match status" value="1"/>
</dbReference>
<dbReference type="STRING" id="280332.CQ12_31410"/>
<dbReference type="Proteomes" id="UP000050863">
    <property type="component" value="Unassembled WGS sequence"/>
</dbReference>
<dbReference type="EMBL" id="LLXZ01000076">
    <property type="protein sequence ID" value="KRR09106.1"/>
    <property type="molecule type" value="Genomic_DNA"/>
</dbReference>
<dbReference type="InterPro" id="IPR025738">
    <property type="entry name" value="BatD"/>
</dbReference>
<feature type="transmembrane region" description="Helical" evidence="2">
    <location>
        <begin position="304"/>
        <end position="325"/>
    </location>
</feature>
<feature type="chain" id="PRO_5006443239" description="DUF7939 domain-containing protein" evidence="3">
    <location>
        <begin position="23"/>
        <end position="466"/>
    </location>
</feature>
<dbReference type="OrthoDB" id="7699970at2"/>
<dbReference type="AlphaFoldDB" id="A0A0R3LN52"/>
<keyword evidence="3" id="KW-0732">Signal</keyword>
<organism evidence="5 6">
    <name type="scientific">Bradyrhizobium jicamae</name>
    <dbReference type="NCBI Taxonomy" id="280332"/>
    <lineage>
        <taxon>Bacteria</taxon>
        <taxon>Pseudomonadati</taxon>
        <taxon>Pseudomonadota</taxon>
        <taxon>Alphaproteobacteria</taxon>
        <taxon>Hyphomicrobiales</taxon>
        <taxon>Nitrobacteraceae</taxon>
        <taxon>Bradyrhizobium</taxon>
    </lineage>
</organism>
<gene>
    <name evidence="5" type="ORF">CQ12_31410</name>
</gene>
<dbReference type="InterPro" id="IPR057699">
    <property type="entry name" value="DUF7939"/>
</dbReference>
<feature type="region of interest" description="Disordered" evidence="1">
    <location>
        <begin position="431"/>
        <end position="466"/>
    </location>
</feature>
<sequence>MRYLRIAIVLLLLPSAAPGAFAQQATAPEPILNVSIDPARVVVGQKALLRVEVMAPNYMTSPPELPDFQVRNAVTRQLQNVNTNDERNGISYAGVRFEFAIYPQEPGAYAISNQKLTVRYAAEPPATRETVLAVPPVAFEAFIPDAASTLHPFVAASRLSAEQAVQRSSEQLKSGDAVTRTVTIKAEGLPAMLLPPQSLAAIDGMALYPAQPSLQDHVDGRTDAMTSTRIDSATYMLQRPGSYVLPAIDIAWWNTDSGKVERIHLDEVPLAVAVNPAEPVAGRATGQGTRWSVNGIVDLVAEHWLVALFALIVLGAIAWFAPRVSRAVAARWRRRRAAYLQSEDFSFHRLRHTARGGDARATYFALLDWLQRFEPAAPDHTIHALKAAAKDAELDSELGSMERQLFAPTSGAGHWSPRRLLRRVSAARRDLRQRAHDSNGTRQLPTQLNPAGDLVSPGRVRRLPAR</sequence>
<comment type="caution">
    <text evidence="5">The sequence shown here is derived from an EMBL/GenBank/DDBJ whole genome shotgun (WGS) entry which is preliminary data.</text>
</comment>
<evidence type="ECO:0000256" key="3">
    <source>
        <dbReference type="SAM" id="SignalP"/>
    </source>
</evidence>
<keyword evidence="2" id="KW-0472">Membrane</keyword>
<reference evidence="5 6" key="1">
    <citation type="submission" date="2014-03" db="EMBL/GenBank/DDBJ databases">
        <title>Bradyrhizobium valentinum sp. nov., isolated from effective nodules of Lupinus mariae-josephae, a lupine endemic of basic-lime soils in Eastern Spain.</title>
        <authorList>
            <person name="Duran D."/>
            <person name="Rey L."/>
            <person name="Navarro A."/>
            <person name="Busquets A."/>
            <person name="Imperial J."/>
            <person name="Ruiz-Argueso T."/>
        </authorList>
    </citation>
    <scope>NUCLEOTIDE SEQUENCE [LARGE SCALE GENOMIC DNA]</scope>
    <source>
        <strain evidence="5 6">PAC68</strain>
    </source>
</reference>
<name>A0A0R3LN52_9BRAD</name>
<keyword evidence="6" id="KW-1185">Reference proteome</keyword>
<dbReference type="RefSeq" id="WP_057835554.1">
    <property type="nucleotide sequence ID" value="NZ_LLXZ01000076.1"/>
</dbReference>
<feature type="signal peptide" evidence="3">
    <location>
        <begin position="1"/>
        <end position="22"/>
    </location>
</feature>
<evidence type="ECO:0000313" key="6">
    <source>
        <dbReference type="Proteomes" id="UP000050863"/>
    </source>
</evidence>
<feature type="compositionally biased region" description="Polar residues" evidence="1">
    <location>
        <begin position="440"/>
        <end position="449"/>
    </location>
</feature>
<evidence type="ECO:0000259" key="4">
    <source>
        <dbReference type="Pfam" id="PF25607"/>
    </source>
</evidence>
<keyword evidence="2" id="KW-1133">Transmembrane helix</keyword>
<protein>
    <recommendedName>
        <fullName evidence="4">DUF7939 domain-containing protein</fullName>
    </recommendedName>
</protein>
<accession>A0A0R3LN52</accession>
<proteinExistence type="predicted"/>
<evidence type="ECO:0000256" key="2">
    <source>
        <dbReference type="SAM" id="Phobius"/>
    </source>
</evidence>
<keyword evidence="2" id="KW-0812">Transmembrane</keyword>
<dbReference type="Pfam" id="PF25607">
    <property type="entry name" value="DUF7939"/>
    <property type="match status" value="1"/>
</dbReference>
<evidence type="ECO:0000313" key="5">
    <source>
        <dbReference type="EMBL" id="KRR09106.1"/>
    </source>
</evidence>
<evidence type="ECO:0000256" key="1">
    <source>
        <dbReference type="SAM" id="MobiDB-lite"/>
    </source>
</evidence>
<feature type="domain" description="DUF7939" evidence="4">
    <location>
        <begin position="346"/>
        <end position="429"/>
    </location>
</feature>
<dbReference type="PANTHER" id="PTHR40940">
    <property type="entry name" value="PROTEIN BATD-RELATED"/>
    <property type="match status" value="1"/>
</dbReference>